<dbReference type="GO" id="GO:0022857">
    <property type="term" value="F:transmembrane transporter activity"/>
    <property type="evidence" value="ECO:0007669"/>
    <property type="project" value="TreeGrafter"/>
</dbReference>
<reference evidence="6 7" key="1">
    <citation type="submission" date="2015-06" db="EMBL/GenBank/DDBJ databases">
        <title>Draft genome of the ant-associated black yeast Phialophora attae CBS 131958.</title>
        <authorList>
            <person name="Moreno L.F."/>
            <person name="Stielow B.J."/>
            <person name="de Hoog S."/>
            <person name="Vicente V.A."/>
            <person name="Weiss V.A."/>
            <person name="de Vries M."/>
            <person name="Cruz L.M."/>
            <person name="Souza E.M."/>
        </authorList>
    </citation>
    <scope>NUCLEOTIDE SEQUENCE [LARGE SCALE GENOMIC DNA]</scope>
    <source>
        <strain evidence="6 7">CBS 131958</strain>
    </source>
</reference>
<dbReference type="EMBL" id="LFJN01000001">
    <property type="protein sequence ID" value="KPI45810.1"/>
    <property type="molecule type" value="Genomic_DNA"/>
</dbReference>
<keyword evidence="4 5" id="KW-0472">Membrane</keyword>
<protein>
    <submittedName>
        <fullName evidence="6">Putative MFS-type transporter</fullName>
    </submittedName>
</protein>
<dbReference type="OrthoDB" id="446368at2759"/>
<dbReference type="GO" id="GO:0005886">
    <property type="term" value="C:plasma membrane"/>
    <property type="evidence" value="ECO:0007669"/>
    <property type="project" value="TreeGrafter"/>
</dbReference>
<dbReference type="PANTHER" id="PTHR23502">
    <property type="entry name" value="MAJOR FACILITATOR SUPERFAMILY"/>
    <property type="match status" value="1"/>
</dbReference>
<keyword evidence="2 5" id="KW-0812">Transmembrane</keyword>
<keyword evidence="3 5" id="KW-1133">Transmembrane helix</keyword>
<evidence type="ECO:0000313" key="6">
    <source>
        <dbReference type="EMBL" id="KPI45810.1"/>
    </source>
</evidence>
<feature type="transmembrane region" description="Helical" evidence="5">
    <location>
        <begin position="164"/>
        <end position="186"/>
    </location>
</feature>
<accession>A0A0N1HI15</accession>
<sequence length="201" mass="22150">MNAYVALVYGIQYLSFYSIPYIFRHRGWPPQTASLPFLSMLLGIASAALSVSIFYAKWLQPRYLARGKVLPEDRLPPIIVGSILLPLGLFWMAWSSSTHWIAQVIPIFFFGAGIMLVFAVSVVYIIDIYLPLSASALAANTAIRSAVGAGLPLAAPKMYDNLGIGWATTLLGFLTVLLIPAPLIFYRYGDRLRKSSKFAIS</sequence>
<comment type="subcellular location">
    <subcellularLocation>
        <location evidence="1">Membrane</location>
        <topology evidence="1">Multi-pass membrane protein</topology>
    </subcellularLocation>
</comment>
<dbReference type="Gene3D" id="1.20.1250.20">
    <property type="entry name" value="MFS general substrate transporter like domains"/>
    <property type="match status" value="1"/>
</dbReference>
<evidence type="ECO:0000313" key="7">
    <source>
        <dbReference type="Proteomes" id="UP000038010"/>
    </source>
</evidence>
<keyword evidence="7" id="KW-1185">Reference proteome</keyword>
<evidence type="ECO:0000256" key="4">
    <source>
        <dbReference type="ARBA" id="ARBA00023136"/>
    </source>
</evidence>
<proteinExistence type="predicted"/>
<feature type="transmembrane region" description="Helical" evidence="5">
    <location>
        <begin position="106"/>
        <end position="126"/>
    </location>
</feature>
<dbReference type="RefSeq" id="XP_018005773.1">
    <property type="nucleotide sequence ID" value="XM_018149530.1"/>
</dbReference>
<comment type="caution">
    <text evidence="6">The sequence shown here is derived from an EMBL/GenBank/DDBJ whole genome shotgun (WGS) entry which is preliminary data.</text>
</comment>
<dbReference type="AlphaFoldDB" id="A0A0N1HI15"/>
<evidence type="ECO:0000256" key="1">
    <source>
        <dbReference type="ARBA" id="ARBA00004141"/>
    </source>
</evidence>
<feature type="transmembrane region" description="Helical" evidence="5">
    <location>
        <begin position="75"/>
        <end position="94"/>
    </location>
</feature>
<name>A0A0N1HI15_9EURO</name>
<feature type="transmembrane region" description="Helical" evidence="5">
    <location>
        <begin position="6"/>
        <end position="23"/>
    </location>
</feature>
<dbReference type="VEuPathDB" id="FungiDB:AB675_902"/>
<evidence type="ECO:0000256" key="2">
    <source>
        <dbReference type="ARBA" id="ARBA00022692"/>
    </source>
</evidence>
<dbReference type="SUPFAM" id="SSF103473">
    <property type="entry name" value="MFS general substrate transporter"/>
    <property type="match status" value="1"/>
</dbReference>
<dbReference type="STRING" id="1664694.A0A0N1HI15"/>
<evidence type="ECO:0000256" key="5">
    <source>
        <dbReference type="SAM" id="Phobius"/>
    </source>
</evidence>
<feature type="transmembrane region" description="Helical" evidence="5">
    <location>
        <begin position="35"/>
        <end position="55"/>
    </location>
</feature>
<organism evidence="6 7">
    <name type="scientific">Cyphellophora attinorum</name>
    <dbReference type="NCBI Taxonomy" id="1664694"/>
    <lineage>
        <taxon>Eukaryota</taxon>
        <taxon>Fungi</taxon>
        <taxon>Dikarya</taxon>
        <taxon>Ascomycota</taxon>
        <taxon>Pezizomycotina</taxon>
        <taxon>Eurotiomycetes</taxon>
        <taxon>Chaetothyriomycetidae</taxon>
        <taxon>Chaetothyriales</taxon>
        <taxon>Cyphellophoraceae</taxon>
        <taxon>Cyphellophora</taxon>
    </lineage>
</organism>
<dbReference type="PANTHER" id="PTHR23502:SF47">
    <property type="entry name" value="MAJOR FACILITATOR SUPERFAMILY (MFS) PROFILE DOMAIN-CONTAINING PROTEIN-RELATED"/>
    <property type="match status" value="1"/>
</dbReference>
<evidence type="ECO:0000256" key="3">
    <source>
        <dbReference type="ARBA" id="ARBA00022989"/>
    </source>
</evidence>
<gene>
    <name evidence="6" type="ORF">AB675_902</name>
</gene>
<dbReference type="Proteomes" id="UP000038010">
    <property type="component" value="Unassembled WGS sequence"/>
</dbReference>
<dbReference type="InterPro" id="IPR036259">
    <property type="entry name" value="MFS_trans_sf"/>
</dbReference>
<dbReference type="GeneID" id="28741399"/>